<evidence type="ECO:0000313" key="1">
    <source>
        <dbReference type="EMBL" id="KUP08935.1"/>
    </source>
</evidence>
<dbReference type="PATRIC" id="fig|1150625.3.peg.407"/>
<protein>
    <submittedName>
        <fullName evidence="1">Uncharacterized protein</fullName>
    </submittedName>
</protein>
<feature type="non-terminal residue" evidence="1">
    <location>
        <position position="1"/>
    </location>
</feature>
<dbReference type="Proteomes" id="UP000074108">
    <property type="component" value="Unassembled WGS sequence"/>
</dbReference>
<gene>
    <name evidence="1" type="ORF">Q75_01925</name>
</gene>
<name>A0A147KBU4_9BACI</name>
<dbReference type="EMBL" id="LDYG01000006">
    <property type="protein sequence ID" value="KUP08935.1"/>
    <property type="molecule type" value="Genomic_DNA"/>
</dbReference>
<keyword evidence="2" id="KW-1185">Reference proteome</keyword>
<proteinExistence type="predicted"/>
<evidence type="ECO:0000313" key="2">
    <source>
        <dbReference type="Proteomes" id="UP000074108"/>
    </source>
</evidence>
<accession>A0A147KBU4</accession>
<reference evidence="1 2" key="1">
    <citation type="journal article" date="2016" name="Front. Microbiol.">
        <title>Microevolution Analysis of Bacillus coahuilensis Unveils Differences in Phosphorus Acquisition Strategies and Their Regulation.</title>
        <authorList>
            <person name="Gomez-Lunar Z."/>
            <person name="Hernandez-Gonzalez I."/>
            <person name="Rodriguez-Torres M.D."/>
            <person name="Souza V."/>
            <person name="Olmedo-Alvarez G."/>
        </authorList>
    </citation>
    <scope>NUCLEOTIDE SEQUENCE [LARGE SCALE GENOMIC DNA]</scope>
    <source>
        <strain evidence="2">p1.1.43</strain>
    </source>
</reference>
<dbReference type="AlphaFoldDB" id="A0A147KBU4"/>
<sequence>APGASALKVGAFSLHVSALIPELGASLFLVGYPIALLLAPGASALKVGAFPLHLGALFP</sequence>
<comment type="caution">
    <text evidence="1">The sequence shown here is derived from an EMBL/GenBank/DDBJ whole genome shotgun (WGS) entry which is preliminary data.</text>
</comment>
<organism evidence="1 2">
    <name type="scientific">Bacillus coahuilensis p1.1.43</name>
    <dbReference type="NCBI Taxonomy" id="1150625"/>
    <lineage>
        <taxon>Bacteria</taxon>
        <taxon>Bacillati</taxon>
        <taxon>Bacillota</taxon>
        <taxon>Bacilli</taxon>
        <taxon>Bacillales</taxon>
        <taxon>Bacillaceae</taxon>
        <taxon>Bacillus</taxon>
    </lineage>
</organism>